<evidence type="ECO:0000313" key="10">
    <source>
        <dbReference type="Proteomes" id="UP000177370"/>
    </source>
</evidence>
<evidence type="ECO:0000256" key="7">
    <source>
        <dbReference type="SAM" id="Phobius"/>
    </source>
</evidence>
<sequence length="111" mass="12542">MDAVGLATFAYVGAARAMAENLGFLGVVMFAIITPAGGDAIRSVISREVPAIMYRDVYATLAMLFGIAYFLLRDFKDNVWVVYILLLIIFILRLLAIKFNWQLWEPKKSYK</sequence>
<dbReference type="GO" id="GO:0005886">
    <property type="term" value="C:plasma membrane"/>
    <property type="evidence" value="ECO:0007669"/>
    <property type="project" value="UniProtKB-SubCell"/>
</dbReference>
<evidence type="ECO:0000256" key="4">
    <source>
        <dbReference type="ARBA" id="ARBA00022692"/>
    </source>
</evidence>
<organism evidence="9 10">
    <name type="scientific">Candidatus Nomurabacteria bacterium RIFCSPHIGHO2_01_FULL_40_24b</name>
    <dbReference type="NCBI Taxonomy" id="1801739"/>
    <lineage>
        <taxon>Bacteria</taxon>
        <taxon>Candidatus Nomuraibacteriota</taxon>
    </lineage>
</organism>
<comment type="similarity">
    <text evidence="2">Belongs to the UPF0126 family.</text>
</comment>
<dbReference type="InterPro" id="IPR005115">
    <property type="entry name" value="Gly_transporter"/>
</dbReference>
<feature type="transmembrane region" description="Helical" evidence="7">
    <location>
        <begin position="24"/>
        <end position="41"/>
    </location>
</feature>
<proteinExistence type="inferred from homology"/>
<dbReference type="PANTHER" id="PTHR30506">
    <property type="entry name" value="INNER MEMBRANE PROTEIN"/>
    <property type="match status" value="1"/>
</dbReference>
<feature type="transmembrane region" description="Helical" evidence="7">
    <location>
        <begin position="53"/>
        <end position="72"/>
    </location>
</feature>
<evidence type="ECO:0000259" key="8">
    <source>
        <dbReference type="Pfam" id="PF03458"/>
    </source>
</evidence>
<name>A0A1F6V920_9BACT</name>
<dbReference type="Proteomes" id="UP000177370">
    <property type="component" value="Unassembled WGS sequence"/>
</dbReference>
<keyword evidence="4 7" id="KW-0812">Transmembrane</keyword>
<evidence type="ECO:0000256" key="5">
    <source>
        <dbReference type="ARBA" id="ARBA00022989"/>
    </source>
</evidence>
<reference evidence="9 10" key="1">
    <citation type="journal article" date="2016" name="Nat. Commun.">
        <title>Thousands of microbial genomes shed light on interconnected biogeochemical processes in an aquifer system.</title>
        <authorList>
            <person name="Anantharaman K."/>
            <person name="Brown C.T."/>
            <person name="Hug L.A."/>
            <person name="Sharon I."/>
            <person name="Castelle C.J."/>
            <person name="Probst A.J."/>
            <person name="Thomas B.C."/>
            <person name="Singh A."/>
            <person name="Wilkins M.J."/>
            <person name="Karaoz U."/>
            <person name="Brodie E.L."/>
            <person name="Williams K.H."/>
            <person name="Hubbard S.S."/>
            <person name="Banfield J.F."/>
        </authorList>
    </citation>
    <scope>NUCLEOTIDE SEQUENCE [LARGE SCALE GENOMIC DNA]</scope>
</reference>
<evidence type="ECO:0000256" key="6">
    <source>
        <dbReference type="ARBA" id="ARBA00023136"/>
    </source>
</evidence>
<evidence type="ECO:0000256" key="1">
    <source>
        <dbReference type="ARBA" id="ARBA00004651"/>
    </source>
</evidence>
<comment type="subcellular location">
    <subcellularLocation>
        <location evidence="1">Cell membrane</location>
        <topology evidence="1">Multi-pass membrane protein</topology>
    </subcellularLocation>
</comment>
<keyword evidence="6 7" id="KW-0472">Membrane</keyword>
<feature type="transmembrane region" description="Helical" evidence="7">
    <location>
        <begin position="78"/>
        <end position="101"/>
    </location>
</feature>
<gene>
    <name evidence="9" type="ORF">A2647_03235</name>
</gene>
<evidence type="ECO:0000313" key="9">
    <source>
        <dbReference type="EMBL" id="OGI66160.1"/>
    </source>
</evidence>
<keyword evidence="3" id="KW-1003">Cell membrane</keyword>
<protein>
    <recommendedName>
        <fullName evidence="8">Glycine transporter domain-containing protein</fullName>
    </recommendedName>
</protein>
<dbReference type="AlphaFoldDB" id="A0A1F6V920"/>
<accession>A0A1F6V920</accession>
<feature type="domain" description="Glycine transporter" evidence="8">
    <location>
        <begin position="1"/>
        <end position="73"/>
    </location>
</feature>
<evidence type="ECO:0000256" key="2">
    <source>
        <dbReference type="ARBA" id="ARBA00008193"/>
    </source>
</evidence>
<evidence type="ECO:0000256" key="3">
    <source>
        <dbReference type="ARBA" id="ARBA00022475"/>
    </source>
</evidence>
<comment type="caution">
    <text evidence="9">The sequence shown here is derived from an EMBL/GenBank/DDBJ whole genome shotgun (WGS) entry which is preliminary data.</text>
</comment>
<keyword evidence="5 7" id="KW-1133">Transmembrane helix</keyword>
<dbReference type="PANTHER" id="PTHR30506:SF3">
    <property type="entry name" value="UPF0126 INNER MEMBRANE PROTEIN YADS-RELATED"/>
    <property type="match status" value="1"/>
</dbReference>
<dbReference type="Pfam" id="PF03458">
    <property type="entry name" value="Gly_transporter"/>
    <property type="match status" value="1"/>
</dbReference>
<dbReference type="EMBL" id="MFTP01000003">
    <property type="protein sequence ID" value="OGI66160.1"/>
    <property type="molecule type" value="Genomic_DNA"/>
</dbReference>